<comment type="caution">
    <text evidence="1">The sequence shown here is derived from an EMBL/GenBank/DDBJ whole genome shotgun (WGS) entry which is preliminary data.</text>
</comment>
<protein>
    <submittedName>
        <fullName evidence="1">Uncharacterized protein</fullName>
    </submittedName>
</protein>
<dbReference type="EMBL" id="CAJJDN010000124">
    <property type="protein sequence ID" value="CAD8120167.1"/>
    <property type="molecule type" value="Genomic_DNA"/>
</dbReference>
<organism evidence="1 2">
    <name type="scientific">Paramecium sonneborni</name>
    <dbReference type="NCBI Taxonomy" id="65129"/>
    <lineage>
        <taxon>Eukaryota</taxon>
        <taxon>Sar</taxon>
        <taxon>Alveolata</taxon>
        <taxon>Ciliophora</taxon>
        <taxon>Intramacronucleata</taxon>
        <taxon>Oligohymenophorea</taxon>
        <taxon>Peniculida</taxon>
        <taxon>Parameciidae</taxon>
        <taxon>Paramecium</taxon>
    </lineage>
</organism>
<sequence length="60" mass="7201">MEQYSIWAKRRQQIVRQMKSTRALTYAEEVAGEIFLVLKETAKEYSMKMQMNKSAQWQAR</sequence>
<dbReference type="AlphaFoldDB" id="A0A8S1QYY1"/>
<proteinExistence type="predicted"/>
<name>A0A8S1QYY1_9CILI</name>
<dbReference type="Proteomes" id="UP000692954">
    <property type="component" value="Unassembled WGS sequence"/>
</dbReference>
<keyword evidence="2" id="KW-1185">Reference proteome</keyword>
<accession>A0A8S1QYY1</accession>
<evidence type="ECO:0000313" key="2">
    <source>
        <dbReference type="Proteomes" id="UP000692954"/>
    </source>
</evidence>
<evidence type="ECO:0000313" key="1">
    <source>
        <dbReference type="EMBL" id="CAD8120167.1"/>
    </source>
</evidence>
<reference evidence="1" key="1">
    <citation type="submission" date="2021-01" db="EMBL/GenBank/DDBJ databases">
        <authorList>
            <consortium name="Genoscope - CEA"/>
            <person name="William W."/>
        </authorList>
    </citation>
    <scope>NUCLEOTIDE SEQUENCE</scope>
</reference>
<gene>
    <name evidence="1" type="ORF">PSON_ATCC_30995.1.T1240181</name>
</gene>